<feature type="transmembrane region" description="Helical" evidence="9">
    <location>
        <begin position="135"/>
        <end position="160"/>
    </location>
</feature>
<keyword evidence="4 9" id="KW-0812">Transmembrane</keyword>
<comment type="function">
    <text evidence="9">This protein specifically catalyzes the removal of signal peptides from prolipoproteins.</text>
</comment>
<dbReference type="OrthoDB" id="4308908at2"/>
<dbReference type="GO" id="GO:0004190">
    <property type="term" value="F:aspartic-type endopeptidase activity"/>
    <property type="evidence" value="ECO:0007669"/>
    <property type="project" value="UniProtKB-UniRule"/>
</dbReference>
<evidence type="ECO:0000256" key="5">
    <source>
        <dbReference type="ARBA" id="ARBA00022750"/>
    </source>
</evidence>
<keyword evidence="2 9" id="KW-1003">Cell membrane</keyword>
<evidence type="ECO:0000256" key="9">
    <source>
        <dbReference type="HAMAP-Rule" id="MF_00161"/>
    </source>
</evidence>
<keyword evidence="12" id="KW-1185">Reference proteome</keyword>
<comment type="subcellular location">
    <subcellularLocation>
        <location evidence="9">Cell membrane</location>
        <topology evidence="9">Multi-pass membrane protein</topology>
    </subcellularLocation>
</comment>
<dbReference type="AlphaFoldDB" id="A0A4V6MV47"/>
<keyword evidence="5 9" id="KW-0064">Aspartyl protease</keyword>
<dbReference type="Proteomes" id="UP000291933">
    <property type="component" value="Unassembled WGS sequence"/>
</dbReference>
<dbReference type="UniPathway" id="UPA00665"/>
<dbReference type="Pfam" id="PF01252">
    <property type="entry name" value="Peptidase_A8"/>
    <property type="match status" value="1"/>
</dbReference>
<feature type="transmembrane region" description="Helical" evidence="9">
    <location>
        <begin position="97"/>
        <end position="115"/>
    </location>
</feature>
<evidence type="ECO:0000256" key="2">
    <source>
        <dbReference type="ARBA" id="ARBA00022475"/>
    </source>
</evidence>
<keyword evidence="3 9" id="KW-0645">Protease</keyword>
<evidence type="ECO:0000256" key="8">
    <source>
        <dbReference type="ARBA" id="ARBA00023136"/>
    </source>
</evidence>
<dbReference type="InterPro" id="IPR001872">
    <property type="entry name" value="Peptidase_A8"/>
</dbReference>
<evidence type="ECO:0000313" key="11">
    <source>
        <dbReference type="EMBL" id="TBT94781.1"/>
    </source>
</evidence>
<evidence type="ECO:0000256" key="6">
    <source>
        <dbReference type="ARBA" id="ARBA00022801"/>
    </source>
</evidence>
<dbReference type="HAMAP" id="MF_00161">
    <property type="entry name" value="LspA"/>
    <property type="match status" value="1"/>
</dbReference>
<gene>
    <name evidence="9" type="primary">lspA</name>
    <name evidence="11" type="ORF">ET996_09220</name>
</gene>
<keyword evidence="6 9" id="KW-0378">Hydrolase</keyword>
<evidence type="ECO:0000256" key="3">
    <source>
        <dbReference type="ARBA" id="ARBA00022670"/>
    </source>
</evidence>
<comment type="caution">
    <text evidence="11">The sequence shown here is derived from an EMBL/GenBank/DDBJ whole genome shotgun (WGS) entry which is preliminary data.</text>
</comment>
<comment type="pathway">
    <text evidence="9">Protein modification; lipoprotein biosynthesis (signal peptide cleavage).</text>
</comment>
<evidence type="ECO:0000256" key="1">
    <source>
        <dbReference type="ARBA" id="ARBA00006139"/>
    </source>
</evidence>
<dbReference type="GO" id="GO:0005886">
    <property type="term" value="C:plasma membrane"/>
    <property type="evidence" value="ECO:0007669"/>
    <property type="project" value="UniProtKB-SubCell"/>
</dbReference>
<evidence type="ECO:0000256" key="10">
    <source>
        <dbReference type="RuleBase" id="RU004181"/>
    </source>
</evidence>
<dbReference type="GO" id="GO:0006508">
    <property type="term" value="P:proteolysis"/>
    <property type="evidence" value="ECO:0007669"/>
    <property type="project" value="UniProtKB-KW"/>
</dbReference>
<dbReference type="EC" id="3.4.23.36" evidence="9"/>
<feature type="transmembrane region" description="Helical" evidence="9">
    <location>
        <begin position="12"/>
        <end position="32"/>
    </location>
</feature>
<dbReference type="EMBL" id="SDMR01000010">
    <property type="protein sequence ID" value="TBT94781.1"/>
    <property type="molecule type" value="Genomic_DNA"/>
</dbReference>
<dbReference type="PANTHER" id="PTHR33695:SF1">
    <property type="entry name" value="LIPOPROTEIN SIGNAL PEPTIDASE"/>
    <property type="match status" value="1"/>
</dbReference>
<dbReference type="PANTHER" id="PTHR33695">
    <property type="entry name" value="LIPOPROTEIN SIGNAL PEPTIDASE"/>
    <property type="match status" value="1"/>
</dbReference>
<proteinExistence type="inferred from homology"/>
<feature type="active site" evidence="9">
    <location>
        <position position="145"/>
    </location>
</feature>
<evidence type="ECO:0000256" key="4">
    <source>
        <dbReference type="ARBA" id="ARBA00022692"/>
    </source>
</evidence>
<feature type="active site" evidence="9">
    <location>
        <position position="131"/>
    </location>
</feature>
<evidence type="ECO:0000256" key="7">
    <source>
        <dbReference type="ARBA" id="ARBA00022989"/>
    </source>
</evidence>
<evidence type="ECO:0000313" key="12">
    <source>
        <dbReference type="Proteomes" id="UP000291933"/>
    </source>
</evidence>
<name>A0A4V6MV47_PROTD</name>
<sequence>MVVNTAPGRRSVRLLSLAYAIGVLGLIADYAAKTAALTFLDPLQPPKLLGGFVTLQLVRNPGAAFSMGENFTIVLSCIAVAAFAFVGGYLIPRVKHAGWAVAEGFLLAGVAGNLADRLFREPGPMRGHVVDFIELPYFAIFNVADMFITAAAVLIIWFVMFGKVGPEGGSLADKS</sequence>
<protein>
    <recommendedName>
        <fullName evidence="9">Lipoprotein signal peptidase</fullName>
        <ecNumber evidence="9">3.4.23.36</ecNumber>
    </recommendedName>
    <alternativeName>
        <fullName evidence="9">Prolipoprotein signal peptidase</fullName>
    </alternativeName>
    <alternativeName>
        <fullName evidence="9">Signal peptidase II</fullName>
        <shortName evidence="9">SPase II</shortName>
    </alternativeName>
</protein>
<organism evidence="11 12">
    <name type="scientific">Propioniciclava tarda</name>
    <dbReference type="NCBI Taxonomy" id="433330"/>
    <lineage>
        <taxon>Bacteria</taxon>
        <taxon>Bacillati</taxon>
        <taxon>Actinomycetota</taxon>
        <taxon>Actinomycetes</taxon>
        <taxon>Propionibacteriales</taxon>
        <taxon>Propionibacteriaceae</taxon>
        <taxon>Propioniciclava</taxon>
    </lineage>
</organism>
<keyword evidence="7 9" id="KW-1133">Transmembrane helix</keyword>
<dbReference type="PRINTS" id="PR00781">
    <property type="entry name" value="LIPOSIGPTASE"/>
</dbReference>
<keyword evidence="8 9" id="KW-0472">Membrane</keyword>
<reference evidence="11 12" key="1">
    <citation type="submission" date="2019-01" db="EMBL/GenBank/DDBJ databases">
        <title>Lactibacter flavus gen. nov., sp. nov., a novel bacterium of the family Propionibacteriaceae isolated from raw milk and dairy products.</title>
        <authorList>
            <person name="Huptas C."/>
            <person name="Wenning M."/>
            <person name="Breitenwieser F."/>
            <person name="Doll E."/>
            <person name="Von Neubeck M."/>
            <person name="Busse H.-J."/>
            <person name="Scherer S."/>
        </authorList>
    </citation>
    <scope>NUCLEOTIDE SEQUENCE [LARGE SCALE GENOMIC DNA]</scope>
    <source>
        <strain evidence="11 12">DSM 22130</strain>
    </source>
</reference>
<comment type="similarity">
    <text evidence="1 9 10">Belongs to the peptidase A8 family.</text>
</comment>
<comment type="catalytic activity">
    <reaction evidence="9">
        <text>Release of signal peptides from bacterial membrane prolipoproteins. Hydrolyzes -Xaa-Yaa-Zaa-|-(S,diacylglyceryl)Cys-, in which Xaa is hydrophobic (preferably Leu), and Yaa (Ala or Ser) and Zaa (Gly or Ala) have small, neutral side chains.</text>
        <dbReference type="EC" id="3.4.23.36"/>
    </reaction>
</comment>
<accession>A0A4V6MV47</accession>
<feature type="transmembrane region" description="Helical" evidence="9">
    <location>
        <begin position="71"/>
        <end position="90"/>
    </location>
</feature>